<evidence type="ECO:0000313" key="4">
    <source>
        <dbReference type="Proteomes" id="UP000594967"/>
    </source>
</evidence>
<dbReference type="RefSeq" id="WP_063201651.1">
    <property type="nucleotide sequence ID" value="NZ_CAMITG010000003.1"/>
</dbReference>
<sequence>MTTPCYEIVTYKVKNPQAADSARALAQSLLKHFPGFVDWIAFSGRDMTDERVDLVVWNSAEDALAAAKAVGNQPEFSSFRSSVSDLHSMGHYAADTEQTPSMKTGHGIEIGRFRLKPGIRESDMRNVYNRMVENHLALQPGWKSQHLVSLGNGVFVDLAFADDRQHAEAICASWQGQAVCDAFLDMIEPESMEFGSLC</sequence>
<evidence type="ECO:0000313" key="3">
    <source>
        <dbReference type="Proteomes" id="UP000248897"/>
    </source>
</evidence>
<dbReference type="EMBL" id="CP065673">
    <property type="protein sequence ID" value="QPS21804.1"/>
    <property type="molecule type" value="Genomic_DNA"/>
</dbReference>
<organism evidence="2 3">
    <name type="scientific">Serratia plymuthica</name>
    <dbReference type="NCBI Taxonomy" id="82996"/>
    <lineage>
        <taxon>Bacteria</taxon>
        <taxon>Pseudomonadati</taxon>
        <taxon>Pseudomonadota</taxon>
        <taxon>Gammaproteobacteria</taxon>
        <taxon>Enterobacterales</taxon>
        <taxon>Yersiniaceae</taxon>
        <taxon>Serratia</taxon>
    </lineage>
</organism>
<keyword evidence="4" id="KW-1185">Reference proteome</keyword>
<evidence type="ECO:0000313" key="1">
    <source>
        <dbReference type="EMBL" id="QPS21804.1"/>
    </source>
</evidence>
<gene>
    <name evidence="1" type="ORF">I6G64_05135</name>
    <name evidence="2" type="ORF">NCTC12961_01771</name>
</gene>
<evidence type="ECO:0008006" key="5">
    <source>
        <dbReference type="Google" id="ProtNLM"/>
    </source>
</evidence>
<reference evidence="1 4" key="2">
    <citation type="submission" date="2020-12" db="EMBL/GenBank/DDBJ databases">
        <title>FDA dAtabase for Regulatory Grade micrObial Sequences (FDA-ARGOS): Supporting development and validation of Infectious Disease Dx tests.</title>
        <authorList>
            <person name="Sproer C."/>
            <person name="Gronow S."/>
            <person name="Severitt S."/>
            <person name="Schroder I."/>
            <person name="Tallon L."/>
            <person name="Sadzewicz L."/>
            <person name="Zhao X."/>
            <person name="Boylan J."/>
            <person name="Ott S."/>
            <person name="Bowen H."/>
            <person name="Vavikolanu K."/>
            <person name="Mehta A."/>
            <person name="Aluvathingal J."/>
            <person name="Nadendla S."/>
            <person name="Lowell S."/>
            <person name="Myers T."/>
            <person name="Yan Y."/>
            <person name="Sichtig H."/>
        </authorList>
    </citation>
    <scope>NUCLEOTIDE SEQUENCE [LARGE SCALE GENOMIC DNA]</scope>
    <source>
        <strain evidence="1 4">FDAARGOS_907</strain>
    </source>
</reference>
<dbReference type="Proteomes" id="UP000248897">
    <property type="component" value="Chromosome 1"/>
</dbReference>
<dbReference type="InterPro" id="IPR011008">
    <property type="entry name" value="Dimeric_a/b-barrel"/>
</dbReference>
<dbReference type="SUPFAM" id="SSF54909">
    <property type="entry name" value="Dimeric alpha+beta barrel"/>
    <property type="match status" value="1"/>
</dbReference>
<accession>A0A2X4UK77</accession>
<dbReference type="EMBL" id="LS483469">
    <property type="protein sequence ID" value="SQI35002.1"/>
    <property type="molecule type" value="Genomic_DNA"/>
</dbReference>
<name>A0A2X4UK77_SERPL</name>
<proteinExistence type="predicted"/>
<protein>
    <recommendedName>
        <fullName evidence="5">ABM domain-containing protein</fullName>
    </recommendedName>
</protein>
<dbReference type="Proteomes" id="UP000594967">
    <property type="component" value="Chromosome"/>
</dbReference>
<reference evidence="2 3" key="1">
    <citation type="submission" date="2018-06" db="EMBL/GenBank/DDBJ databases">
        <authorList>
            <consortium name="Pathogen Informatics"/>
            <person name="Doyle S."/>
        </authorList>
    </citation>
    <scope>NUCLEOTIDE SEQUENCE [LARGE SCALE GENOMIC DNA]</scope>
    <source>
        <strain evidence="2 3">NCTC12961</strain>
    </source>
</reference>
<evidence type="ECO:0000313" key="2">
    <source>
        <dbReference type="EMBL" id="SQI35002.1"/>
    </source>
</evidence>
<dbReference type="AlphaFoldDB" id="A0A2X4UK77"/>